<evidence type="ECO:0000256" key="1">
    <source>
        <dbReference type="HAMAP-Rule" id="MF_00676"/>
    </source>
</evidence>
<keyword evidence="3" id="KW-1185">Reference proteome</keyword>
<evidence type="ECO:0000313" key="3">
    <source>
        <dbReference type="Proteomes" id="UP000477680"/>
    </source>
</evidence>
<dbReference type="PANTHER" id="PTHR37421">
    <property type="entry name" value="UPF0260 PROTEIN YCGN"/>
    <property type="match status" value="1"/>
</dbReference>
<proteinExistence type="inferred from homology"/>
<accession>A0A6C0U9K0</accession>
<reference evidence="2 3" key="1">
    <citation type="submission" date="2020-02" db="EMBL/GenBank/DDBJ databases">
        <title>Genome sequencing for Kineobactrum sp. M2.</title>
        <authorList>
            <person name="Park S.-J."/>
        </authorList>
    </citation>
    <scope>NUCLEOTIDE SEQUENCE [LARGE SCALE GENOMIC DNA]</scope>
    <source>
        <strain evidence="2 3">M2</strain>
    </source>
</reference>
<name>A0A6C0U9K0_9GAMM</name>
<dbReference type="Proteomes" id="UP000477680">
    <property type="component" value="Chromosome"/>
</dbReference>
<dbReference type="Pfam" id="PF03692">
    <property type="entry name" value="CxxCxxCC"/>
    <property type="match status" value="1"/>
</dbReference>
<dbReference type="AlphaFoldDB" id="A0A6C0U9K0"/>
<dbReference type="KEGG" id="kim:G3T16_19990"/>
<dbReference type="NCBIfam" id="NF003507">
    <property type="entry name" value="PRK05170.2-5"/>
    <property type="match status" value="1"/>
</dbReference>
<dbReference type="NCBIfam" id="NF003501">
    <property type="entry name" value="PRK05170.1-5"/>
    <property type="match status" value="1"/>
</dbReference>
<dbReference type="PIRSF" id="PIRSF006173">
    <property type="entry name" value="UCP006173"/>
    <property type="match status" value="1"/>
</dbReference>
<dbReference type="EMBL" id="CP048711">
    <property type="protein sequence ID" value="QIB67335.1"/>
    <property type="molecule type" value="Genomic_DNA"/>
</dbReference>
<dbReference type="InterPro" id="IPR005358">
    <property type="entry name" value="Puta_zinc/iron-chelating_dom"/>
</dbReference>
<evidence type="ECO:0000313" key="2">
    <source>
        <dbReference type="EMBL" id="QIB67335.1"/>
    </source>
</evidence>
<comment type="similarity">
    <text evidence="1">Belongs to the UPF0260 family.</text>
</comment>
<dbReference type="PANTHER" id="PTHR37421:SF1">
    <property type="entry name" value="UPF0260 PROTEIN YCGN"/>
    <property type="match status" value="1"/>
</dbReference>
<organism evidence="2 3">
    <name type="scientific">Kineobactrum salinum</name>
    <dbReference type="NCBI Taxonomy" id="2708301"/>
    <lineage>
        <taxon>Bacteria</taxon>
        <taxon>Pseudomonadati</taxon>
        <taxon>Pseudomonadota</taxon>
        <taxon>Gammaproteobacteria</taxon>
        <taxon>Cellvibrionales</taxon>
        <taxon>Halieaceae</taxon>
        <taxon>Kineobactrum</taxon>
    </lineage>
</organism>
<protein>
    <recommendedName>
        <fullName evidence="1">UPF0260 protein G3T16_19990</fullName>
    </recommendedName>
</protein>
<dbReference type="InterPro" id="IPR008228">
    <property type="entry name" value="UCP006173"/>
</dbReference>
<sequence>MPEWWEQPLETLTQTQWEALCDGCGRCCLQKLEDEDSGELYFTRVHCRYLDAQACRCTAYTQRTRLVPDCIELRADDTTAMDWLPATCAYRLRARGQPLPSWHPLRTGDAQSVHEAGISVRGRVISDEHVHPDSYDEHIISWVK</sequence>
<gene>
    <name evidence="2" type="ORF">G3T16_19990</name>
</gene>
<dbReference type="HAMAP" id="MF_00676">
    <property type="entry name" value="UPF0260"/>
    <property type="match status" value="1"/>
</dbReference>